<proteinExistence type="predicted"/>
<dbReference type="Proteomes" id="UP000789366">
    <property type="component" value="Unassembled WGS sequence"/>
</dbReference>
<organism evidence="1 2">
    <name type="scientific">Cetraspora pellucida</name>
    <dbReference type="NCBI Taxonomy" id="1433469"/>
    <lineage>
        <taxon>Eukaryota</taxon>
        <taxon>Fungi</taxon>
        <taxon>Fungi incertae sedis</taxon>
        <taxon>Mucoromycota</taxon>
        <taxon>Glomeromycotina</taxon>
        <taxon>Glomeromycetes</taxon>
        <taxon>Diversisporales</taxon>
        <taxon>Gigasporaceae</taxon>
        <taxon>Cetraspora</taxon>
    </lineage>
</organism>
<comment type="caution">
    <text evidence="1">The sequence shown here is derived from an EMBL/GenBank/DDBJ whole genome shotgun (WGS) entry which is preliminary data.</text>
</comment>
<keyword evidence="2" id="KW-1185">Reference proteome</keyword>
<gene>
    <name evidence="1" type="ORF">SPELUC_LOCUS331</name>
</gene>
<accession>A0ACA9JZ40</accession>
<evidence type="ECO:0000313" key="2">
    <source>
        <dbReference type="Proteomes" id="UP000789366"/>
    </source>
</evidence>
<name>A0ACA9JZ40_9GLOM</name>
<evidence type="ECO:0000313" key="1">
    <source>
        <dbReference type="EMBL" id="CAG8443264.1"/>
    </source>
</evidence>
<dbReference type="EMBL" id="CAJVPW010000116">
    <property type="protein sequence ID" value="CAG8443264.1"/>
    <property type="molecule type" value="Genomic_DNA"/>
</dbReference>
<sequence>MAHYHIQSSKDKKYFWTKSGQNIGLTQFDPDNDLQLWKVEKDGGHKIITNYSSKEAVTLDEGTLTFILKKNTSSRSQKLNLDEEAITSINSSLDQSQFAEFDDKQKLVIVGKDSNSQWIFKSE</sequence>
<reference evidence="1" key="1">
    <citation type="submission" date="2021-06" db="EMBL/GenBank/DDBJ databases">
        <authorList>
            <person name="Kallberg Y."/>
            <person name="Tangrot J."/>
            <person name="Rosling A."/>
        </authorList>
    </citation>
    <scope>NUCLEOTIDE SEQUENCE</scope>
    <source>
        <strain evidence="1">28 12/20/2015</strain>
    </source>
</reference>
<protein>
    <submittedName>
        <fullName evidence="1">6082_t:CDS:1</fullName>
    </submittedName>
</protein>